<reference evidence="1 2" key="1">
    <citation type="journal article" date="2023" name="Genome Announc.">
        <title>Pan-Genome Analyses of the Genus Cohnella and Proposal of the Novel Species Cohnella silvisoli sp. nov., Isolated from Forest Soil.</title>
        <authorList>
            <person name="Wang C."/>
            <person name="Mao L."/>
            <person name="Bao G."/>
            <person name="Zhu H."/>
        </authorList>
    </citation>
    <scope>NUCLEOTIDE SEQUENCE [LARGE SCALE GENOMIC DNA]</scope>
    <source>
        <strain evidence="1 2">NL03-T5-1</strain>
    </source>
</reference>
<proteinExistence type="predicted"/>
<sequence length="117" mass="13397">MRELKQKYKALVLQACRFAVTGGAMSLAYEDFLIDNIDRMVDRLSEDQLAHLLRNGKVLVGEIDSNEAYDGIFESITAAETCLQSPNLTQLERESLNKYVKTLRELAEEFKAHEWDL</sequence>
<organism evidence="1 2">
    <name type="scientific">Cohnella silvisoli</name>
    <dbReference type="NCBI Taxonomy" id="2873699"/>
    <lineage>
        <taxon>Bacteria</taxon>
        <taxon>Bacillati</taxon>
        <taxon>Bacillota</taxon>
        <taxon>Bacilli</taxon>
        <taxon>Bacillales</taxon>
        <taxon>Paenibacillaceae</taxon>
        <taxon>Cohnella</taxon>
    </lineage>
</organism>
<name>A0ABV1L3W3_9BACL</name>
<keyword evidence="2" id="KW-1185">Reference proteome</keyword>
<accession>A0ABV1L3W3</accession>
<protein>
    <submittedName>
        <fullName evidence="1">Uncharacterized protein</fullName>
    </submittedName>
</protein>
<dbReference type="EMBL" id="JASKHM010000024">
    <property type="protein sequence ID" value="MEQ4486707.1"/>
    <property type="molecule type" value="Genomic_DNA"/>
</dbReference>
<comment type="caution">
    <text evidence="1">The sequence shown here is derived from an EMBL/GenBank/DDBJ whole genome shotgun (WGS) entry which is preliminary data.</text>
</comment>
<dbReference type="Proteomes" id="UP001493487">
    <property type="component" value="Unassembled WGS sequence"/>
</dbReference>
<evidence type="ECO:0000313" key="1">
    <source>
        <dbReference type="EMBL" id="MEQ4486707.1"/>
    </source>
</evidence>
<gene>
    <name evidence="1" type="ORF">QJS35_30455</name>
</gene>
<evidence type="ECO:0000313" key="2">
    <source>
        <dbReference type="Proteomes" id="UP001493487"/>
    </source>
</evidence>
<dbReference type="RefSeq" id="WP_232189788.1">
    <property type="nucleotide sequence ID" value="NZ_JAIOAP010000023.1"/>
</dbReference>